<keyword evidence="2" id="KW-1185">Reference proteome</keyword>
<name>A0A392N8C5_9FABA</name>
<sequence>MNCCEDGFREILCLFIAACAGDRFLKLSGMVESLSPKTICEEVDKIQRGFVWGDSDQGRKTRLISWEVCCLPKNDGGLGIWQAQHMNEAFLMKMLWNLIKNPNDLWCKVLYNKYGRNNDLTAGISVQSYDSPLWKALAGDGAFLQVH</sequence>
<dbReference type="PANTHER" id="PTHR33116">
    <property type="entry name" value="REVERSE TRANSCRIPTASE ZINC-BINDING DOMAIN-CONTAINING PROTEIN-RELATED-RELATED"/>
    <property type="match status" value="1"/>
</dbReference>
<protein>
    <submittedName>
        <fullName evidence="1">Ribonuclease H</fullName>
    </submittedName>
</protein>
<feature type="non-terminal residue" evidence="1">
    <location>
        <position position="147"/>
    </location>
</feature>
<proteinExistence type="predicted"/>
<evidence type="ECO:0000313" key="2">
    <source>
        <dbReference type="Proteomes" id="UP000265520"/>
    </source>
</evidence>
<comment type="caution">
    <text evidence="1">The sequence shown here is derived from an EMBL/GenBank/DDBJ whole genome shotgun (WGS) entry which is preliminary data.</text>
</comment>
<accession>A0A392N8C5</accession>
<gene>
    <name evidence="1" type="ORF">A2U01_0017030</name>
</gene>
<organism evidence="1 2">
    <name type="scientific">Trifolium medium</name>
    <dbReference type="NCBI Taxonomy" id="97028"/>
    <lineage>
        <taxon>Eukaryota</taxon>
        <taxon>Viridiplantae</taxon>
        <taxon>Streptophyta</taxon>
        <taxon>Embryophyta</taxon>
        <taxon>Tracheophyta</taxon>
        <taxon>Spermatophyta</taxon>
        <taxon>Magnoliopsida</taxon>
        <taxon>eudicotyledons</taxon>
        <taxon>Gunneridae</taxon>
        <taxon>Pentapetalae</taxon>
        <taxon>rosids</taxon>
        <taxon>fabids</taxon>
        <taxon>Fabales</taxon>
        <taxon>Fabaceae</taxon>
        <taxon>Papilionoideae</taxon>
        <taxon>50 kb inversion clade</taxon>
        <taxon>NPAAA clade</taxon>
        <taxon>Hologalegina</taxon>
        <taxon>IRL clade</taxon>
        <taxon>Trifolieae</taxon>
        <taxon>Trifolium</taxon>
    </lineage>
</organism>
<dbReference type="EMBL" id="LXQA010031366">
    <property type="protein sequence ID" value="MCH96047.1"/>
    <property type="molecule type" value="Genomic_DNA"/>
</dbReference>
<dbReference type="Proteomes" id="UP000265520">
    <property type="component" value="Unassembled WGS sequence"/>
</dbReference>
<dbReference type="PANTHER" id="PTHR33116:SF78">
    <property type="entry name" value="OS12G0587133 PROTEIN"/>
    <property type="match status" value="1"/>
</dbReference>
<evidence type="ECO:0000313" key="1">
    <source>
        <dbReference type="EMBL" id="MCH96047.1"/>
    </source>
</evidence>
<dbReference type="AlphaFoldDB" id="A0A392N8C5"/>
<reference evidence="1 2" key="1">
    <citation type="journal article" date="2018" name="Front. Plant Sci.">
        <title>Red Clover (Trifolium pratense) and Zigzag Clover (T. medium) - A Picture of Genomic Similarities and Differences.</title>
        <authorList>
            <person name="Dluhosova J."/>
            <person name="Istvanek J."/>
            <person name="Nedelnik J."/>
            <person name="Repkova J."/>
        </authorList>
    </citation>
    <scope>NUCLEOTIDE SEQUENCE [LARGE SCALE GENOMIC DNA]</scope>
    <source>
        <strain evidence="2">cv. 10/8</strain>
        <tissue evidence="1">Leaf</tissue>
    </source>
</reference>